<accession>A0A7Y0S542</accession>
<evidence type="ECO:0000313" key="1">
    <source>
        <dbReference type="EMBL" id="NMU26556.1"/>
    </source>
</evidence>
<comment type="caution">
    <text evidence="1">The sequence shown here is derived from an EMBL/GenBank/DDBJ whole genome shotgun (WGS) entry which is preliminary data.</text>
</comment>
<sequence>MRNIDIFESYSALLFAHLYEHFPLRVNVKAYDLAMKIDETLWDESKTPLDHAPFIHKYNQHKSPVGLAKPTIQWLKLAGLIDYEAEKGSEFTKMVLTPKGLESIKVDPDVEIKLLNAAKSILIDTSKETAQKELKEAFSGIISWCARNVPSFINSVSSLS</sequence>
<dbReference type="EMBL" id="JABCLD010001222">
    <property type="protein sequence ID" value="NMU26556.1"/>
    <property type="molecule type" value="Genomic_DNA"/>
</dbReference>
<proteinExistence type="predicted"/>
<reference evidence="1 2" key="1">
    <citation type="submission" date="2020-04" db="EMBL/GenBank/DDBJ databases">
        <title>Whole-genome sequencing of Vibrio spp. from China reveals different genetic environments of blaCTX-M-14 among diverse lineages.</title>
        <authorList>
            <person name="Zheng Z."/>
            <person name="Ye L."/>
            <person name="Chen S."/>
        </authorList>
    </citation>
    <scope>NUCLEOTIDE SEQUENCE [LARGE SCALE GENOMIC DNA]</scope>
    <source>
        <strain evidence="1 2">Vb0574</strain>
    </source>
</reference>
<gene>
    <name evidence="1" type="ORF">HKB21_13100</name>
</gene>
<dbReference type="Proteomes" id="UP000555836">
    <property type="component" value="Unassembled WGS sequence"/>
</dbReference>
<protein>
    <submittedName>
        <fullName evidence="1">Uncharacterized protein</fullName>
    </submittedName>
</protein>
<organism evidence="1 2">
    <name type="scientific">Vibrio parahaemolyticus</name>
    <dbReference type="NCBI Taxonomy" id="670"/>
    <lineage>
        <taxon>Bacteria</taxon>
        <taxon>Pseudomonadati</taxon>
        <taxon>Pseudomonadota</taxon>
        <taxon>Gammaproteobacteria</taxon>
        <taxon>Vibrionales</taxon>
        <taxon>Vibrionaceae</taxon>
        <taxon>Vibrio</taxon>
    </lineage>
</organism>
<dbReference type="RefSeq" id="WP_269666380.1">
    <property type="nucleotide sequence ID" value="NZ_CP138328.1"/>
</dbReference>
<dbReference type="AlphaFoldDB" id="A0A7Y0S542"/>
<name>A0A7Y0S542_VIBPH</name>
<evidence type="ECO:0000313" key="2">
    <source>
        <dbReference type="Proteomes" id="UP000555836"/>
    </source>
</evidence>